<feature type="region of interest" description="Disordered" evidence="1">
    <location>
        <begin position="86"/>
        <end position="186"/>
    </location>
</feature>
<keyword evidence="2" id="KW-0472">Membrane</keyword>
<protein>
    <recommendedName>
        <fullName evidence="5">Lipopolysaccharide assembly protein A domain-containing protein</fullName>
    </recommendedName>
</protein>
<dbReference type="RefSeq" id="WP_091759378.1">
    <property type="nucleotide sequence ID" value="NZ_FOHB01000005.1"/>
</dbReference>
<accession>A0A1H9WFY6</accession>
<sequence length="186" mass="20186">MIVLGLILIVLAVAAGAVLFIATQPLTDPVSLEALGVQAKVLPLVLLIAGAAVLLLFWLGLVMVRGSVRRKARRRRESKELALQAEREAEARRAAEARAEEARLADNRGSYRDDRKAETLPPARYADTRERPGDGWADDAPTGRHAAPTTTATRVDDSDTRTTAQDSPSMADRLMGRDKHRDGGRA</sequence>
<dbReference type="EMBL" id="FOHB01000005">
    <property type="protein sequence ID" value="SES32836.1"/>
    <property type="molecule type" value="Genomic_DNA"/>
</dbReference>
<evidence type="ECO:0000256" key="1">
    <source>
        <dbReference type="SAM" id="MobiDB-lite"/>
    </source>
</evidence>
<gene>
    <name evidence="3" type="ORF">SAMN05216199_2880</name>
</gene>
<name>A0A1H9WFY6_9MICO</name>
<feature type="compositionally biased region" description="Basic and acidic residues" evidence="1">
    <location>
        <begin position="174"/>
        <end position="186"/>
    </location>
</feature>
<evidence type="ECO:0000313" key="4">
    <source>
        <dbReference type="Proteomes" id="UP000199019"/>
    </source>
</evidence>
<keyword evidence="2" id="KW-0812">Transmembrane</keyword>
<dbReference type="Proteomes" id="UP000199019">
    <property type="component" value="Unassembled WGS sequence"/>
</dbReference>
<dbReference type="AlphaFoldDB" id="A0A1H9WFY6"/>
<feature type="compositionally biased region" description="Basic and acidic residues" evidence="1">
    <location>
        <begin position="86"/>
        <end position="118"/>
    </location>
</feature>
<proteinExistence type="predicted"/>
<evidence type="ECO:0008006" key="5">
    <source>
        <dbReference type="Google" id="ProtNLM"/>
    </source>
</evidence>
<keyword evidence="2" id="KW-1133">Transmembrane helix</keyword>
<organism evidence="3 4">
    <name type="scientific">Pedococcus cremeus</name>
    <dbReference type="NCBI Taxonomy" id="587636"/>
    <lineage>
        <taxon>Bacteria</taxon>
        <taxon>Bacillati</taxon>
        <taxon>Actinomycetota</taxon>
        <taxon>Actinomycetes</taxon>
        <taxon>Micrococcales</taxon>
        <taxon>Intrasporangiaceae</taxon>
        <taxon>Pedococcus</taxon>
    </lineage>
</organism>
<dbReference type="STRING" id="587636.SAMN05216199_2880"/>
<keyword evidence="4" id="KW-1185">Reference proteome</keyword>
<feature type="transmembrane region" description="Helical" evidence="2">
    <location>
        <begin position="41"/>
        <end position="64"/>
    </location>
</feature>
<evidence type="ECO:0000313" key="3">
    <source>
        <dbReference type="EMBL" id="SES32836.1"/>
    </source>
</evidence>
<evidence type="ECO:0000256" key="2">
    <source>
        <dbReference type="SAM" id="Phobius"/>
    </source>
</evidence>
<reference evidence="4" key="1">
    <citation type="submission" date="2016-10" db="EMBL/GenBank/DDBJ databases">
        <authorList>
            <person name="Varghese N."/>
            <person name="Submissions S."/>
        </authorList>
    </citation>
    <scope>NUCLEOTIDE SEQUENCE [LARGE SCALE GENOMIC DNA]</scope>
    <source>
        <strain evidence="4">CGMCC 1.6963</strain>
    </source>
</reference>